<dbReference type="AlphaFoldDB" id="A0A6S7HR23"/>
<evidence type="ECO:0000313" key="2">
    <source>
        <dbReference type="Proteomes" id="UP001152795"/>
    </source>
</evidence>
<dbReference type="Proteomes" id="UP001152795">
    <property type="component" value="Unassembled WGS sequence"/>
</dbReference>
<accession>A0A6S7HR23</accession>
<gene>
    <name evidence="1" type="ORF">PACLA_8A005637</name>
</gene>
<comment type="caution">
    <text evidence="1">The sequence shown here is derived from an EMBL/GenBank/DDBJ whole genome shotgun (WGS) entry which is preliminary data.</text>
</comment>
<evidence type="ECO:0000313" key="1">
    <source>
        <dbReference type="EMBL" id="CAB4006667.1"/>
    </source>
</evidence>
<sequence>MYEDSVEDWLDVLILGLEPGDLSRQYDQSDWKEYFCVLEREPPAIRIFLDEQEYDDYQNYPSPVLSPRGRRPSFGDLLGN</sequence>
<keyword evidence="2" id="KW-1185">Reference proteome</keyword>
<reference evidence="1" key="1">
    <citation type="submission" date="2020-04" db="EMBL/GenBank/DDBJ databases">
        <authorList>
            <person name="Alioto T."/>
            <person name="Alioto T."/>
            <person name="Gomez Garrido J."/>
        </authorList>
    </citation>
    <scope>NUCLEOTIDE SEQUENCE</scope>
    <source>
        <strain evidence="1">A484AB</strain>
    </source>
</reference>
<organism evidence="1 2">
    <name type="scientific">Paramuricea clavata</name>
    <name type="common">Red gorgonian</name>
    <name type="synonym">Violescent sea-whip</name>
    <dbReference type="NCBI Taxonomy" id="317549"/>
    <lineage>
        <taxon>Eukaryota</taxon>
        <taxon>Metazoa</taxon>
        <taxon>Cnidaria</taxon>
        <taxon>Anthozoa</taxon>
        <taxon>Octocorallia</taxon>
        <taxon>Malacalcyonacea</taxon>
        <taxon>Plexauridae</taxon>
        <taxon>Paramuricea</taxon>
    </lineage>
</organism>
<feature type="non-terminal residue" evidence="1">
    <location>
        <position position="1"/>
    </location>
</feature>
<dbReference type="EMBL" id="CACRXK020005570">
    <property type="protein sequence ID" value="CAB4006667.1"/>
    <property type="molecule type" value="Genomic_DNA"/>
</dbReference>
<protein>
    <submittedName>
        <fullName evidence="1">Uncharacterized protein</fullName>
    </submittedName>
</protein>
<proteinExistence type="predicted"/>
<name>A0A6S7HR23_PARCT</name>